<keyword evidence="2" id="KW-1185">Reference proteome</keyword>
<evidence type="ECO:0000313" key="1">
    <source>
        <dbReference type="EMBL" id="MDD1795066.1"/>
    </source>
</evidence>
<evidence type="ECO:0008006" key="3">
    <source>
        <dbReference type="Google" id="ProtNLM"/>
    </source>
</evidence>
<dbReference type="Proteomes" id="UP001149400">
    <property type="component" value="Unassembled WGS sequence"/>
</dbReference>
<proteinExistence type="predicted"/>
<sequence>MHTDSHSLDSHSLIDIPFNLRHICWFCGEPASKVLPFPRRANKSVEHPMLALPACKECDAFSHPRDINSIWRLRAHLKQALISKYTKHLAIGENWTREELEDSEFSGSILGGFGESAWHMYEIAKQRIAFEGWPLIVDGLPLDDMDDTSGFEFNGMRYSSLSTCIEFFVSGTSVDKELLTQLVEIVTPARFDYALKIAKLNKRISPARRTQIIDDIAVQEAEDREAERIRTAQSVQNQSIVEVTVSGIIAPTFAIQWAMEKGAHTLSELCPLEDDYFDDFQHLGGAVAFATYNGLQLYLEAREDDAWVEANDPNRDLW</sequence>
<organism evidence="1 2">
    <name type="scientific">Enterovibrio gelatinilyticus</name>
    <dbReference type="NCBI Taxonomy" id="2899819"/>
    <lineage>
        <taxon>Bacteria</taxon>
        <taxon>Pseudomonadati</taxon>
        <taxon>Pseudomonadota</taxon>
        <taxon>Gammaproteobacteria</taxon>
        <taxon>Vibrionales</taxon>
        <taxon>Vibrionaceae</taxon>
        <taxon>Enterovibrio</taxon>
    </lineage>
</organism>
<reference evidence="1" key="1">
    <citation type="submission" date="2021-12" db="EMBL/GenBank/DDBJ databases">
        <title>Enterovibrio ZSDZ35 sp. nov. and Enterovibrio ZSDZ42 sp. nov., isolated from coastal seawater in Qingdao.</title>
        <authorList>
            <person name="Zhang P."/>
        </authorList>
    </citation>
    <scope>NUCLEOTIDE SEQUENCE</scope>
    <source>
        <strain evidence="1">ZSDZ42</strain>
    </source>
</reference>
<name>A0ABT5R463_9GAMM</name>
<dbReference type="RefSeq" id="WP_274165873.1">
    <property type="nucleotide sequence ID" value="NZ_JAJUBC010000024.1"/>
</dbReference>
<protein>
    <recommendedName>
        <fullName evidence="3">HNH endonuclease</fullName>
    </recommendedName>
</protein>
<dbReference type="EMBL" id="JAJUBC010000024">
    <property type="protein sequence ID" value="MDD1795066.1"/>
    <property type="molecule type" value="Genomic_DNA"/>
</dbReference>
<comment type="caution">
    <text evidence="1">The sequence shown here is derived from an EMBL/GenBank/DDBJ whole genome shotgun (WGS) entry which is preliminary data.</text>
</comment>
<evidence type="ECO:0000313" key="2">
    <source>
        <dbReference type="Proteomes" id="UP001149400"/>
    </source>
</evidence>
<gene>
    <name evidence="1" type="ORF">LRP50_18215</name>
</gene>
<accession>A0ABT5R463</accession>